<accession>A0A6J5GV07</accession>
<dbReference type="EMBL" id="CADIKI010000025">
    <property type="protein sequence ID" value="CAB3807549.1"/>
    <property type="molecule type" value="Genomic_DNA"/>
</dbReference>
<proteinExistence type="predicted"/>
<name>A0A6J5GV07_9BURK</name>
<evidence type="ECO:0000313" key="1">
    <source>
        <dbReference type="EMBL" id="CAB3807549.1"/>
    </source>
</evidence>
<sequence>MRCGPHPVNPFDAIIFEKLRSAERKDFEGGGKLVSRPI</sequence>
<protein>
    <submittedName>
        <fullName evidence="1">Uncharacterized protein</fullName>
    </submittedName>
</protein>
<reference evidence="1 2" key="1">
    <citation type="submission" date="2020-04" db="EMBL/GenBank/DDBJ databases">
        <authorList>
            <person name="De Canck E."/>
        </authorList>
    </citation>
    <scope>NUCLEOTIDE SEQUENCE [LARGE SCALE GENOMIC DNA]</scope>
    <source>
        <strain evidence="1 2">LMG 27177</strain>
    </source>
</reference>
<evidence type="ECO:0000313" key="2">
    <source>
        <dbReference type="Proteomes" id="UP000494252"/>
    </source>
</evidence>
<dbReference type="Proteomes" id="UP000494252">
    <property type="component" value="Unassembled WGS sequence"/>
</dbReference>
<keyword evidence="2" id="KW-1185">Reference proteome</keyword>
<gene>
    <name evidence="1" type="ORF">LMG27177_06340</name>
</gene>
<dbReference type="AlphaFoldDB" id="A0A6J5GV07"/>
<organism evidence="1 2">
    <name type="scientific">Paraburkholderia fynbosensis</name>
    <dbReference type="NCBI Taxonomy" id="1200993"/>
    <lineage>
        <taxon>Bacteria</taxon>
        <taxon>Pseudomonadati</taxon>
        <taxon>Pseudomonadota</taxon>
        <taxon>Betaproteobacteria</taxon>
        <taxon>Burkholderiales</taxon>
        <taxon>Burkholderiaceae</taxon>
        <taxon>Paraburkholderia</taxon>
    </lineage>
</organism>